<evidence type="ECO:0000313" key="2">
    <source>
        <dbReference type="EMBL" id="GFG80347.1"/>
    </source>
</evidence>
<organism evidence="2 3">
    <name type="scientific">Mycobacterium paragordonae</name>
    <dbReference type="NCBI Taxonomy" id="1389713"/>
    <lineage>
        <taxon>Bacteria</taxon>
        <taxon>Bacillati</taxon>
        <taxon>Actinomycetota</taxon>
        <taxon>Actinomycetes</taxon>
        <taxon>Mycobacteriales</taxon>
        <taxon>Mycobacteriaceae</taxon>
        <taxon>Mycobacterium</taxon>
    </lineage>
</organism>
<sequence>MAGVFSPRKFVAINVESDVRLASTRAGCTVAVNAPSNADAAVRAKLAAASAWPAAAVIQSTYGNAAAAIAVDAGPAHGPLVRPTITALNDDADAARSAAKPSQADAAACSDPGPAPAKIRIELISGGNHAKSQIIATPTPANRSD</sequence>
<comment type="caution">
    <text evidence="2">The sequence shown here is derived from an EMBL/GenBank/DDBJ whole genome shotgun (WGS) entry which is preliminary data.</text>
</comment>
<protein>
    <submittedName>
        <fullName evidence="2">Uncharacterized protein</fullName>
    </submittedName>
</protein>
<keyword evidence="3" id="KW-1185">Reference proteome</keyword>
<reference evidence="2 3" key="1">
    <citation type="journal article" date="2019" name="Emerg. Microbes Infect.">
        <title>Comprehensive subspecies identification of 175 nontuberculous mycobacteria species based on 7547 genomic profiles.</title>
        <authorList>
            <person name="Matsumoto Y."/>
            <person name="Kinjo T."/>
            <person name="Motooka D."/>
            <person name="Nabeya D."/>
            <person name="Jung N."/>
            <person name="Uechi K."/>
            <person name="Horii T."/>
            <person name="Iida T."/>
            <person name="Fujita J."/>
            <person name="Nakamura S."/>
        </authorList>
    </citation>
    <scope>NUCLEOTIDE SEQUENCE [LARGE SCALE GENOMIC DNA]</scope>
    <source>
        <strain evidence="2 3">JCM 18565</strain>
    </source>
</reference>
<evidence type="ECO:0000256" key="1">
    <source>
        <dbReference type="SAM" id="MobiDB-lite"/>
    </source>
</evidence>
<feature type="region of interest" description="Disordered" evidence="1">
    <location>
        <begin position="93"/>
        <end position="114"/>
    </location>
</feature>
<gene>
    <name evidence="2" type="ORF">MPRG_36230</name>
</gene>
<proteinExistence type="predicted"/>
<accession>A0ABQ1C7P0</accession>
<feature type="compositionally biased region" description="Low complexity" evidence="1">
    <location>
        <begin position="95"/>
        <end position="110"/>
    </location>
</feature>
<dbReference type="EMBL" id="BLKX01000001">
    <property type="protein sequence ID" value="GFG80347.1"/>
    <property type="molecule type" value="Genomic_DNA"/>
</dbReference>
<dbReference type="Proteomes" id="UP000465240">
    <property type="component" value="Unassembled WGS sequence"/>
</dbReference>
<name>A0ABQ1C7P0_9MYCO</name>
<evidence type="ECO:0000313" key="3">
    <source>
        <dbReference type="Proteomes" id="UP000465240"/>
    </source>
</evidence>